<proteinExistence type="predicted"/>
<sequence>MEALDCEPQISANRCGVTFVLAGKNGAVECKITRAALEASFWLPTDADDAKMLITFQDGANRIHSVAHR</sequence>
<name>A0ACB5R6S4_9BURK</name>
<evidence type="ECO:0000313" key="2">
    <source>
        <dbReference type="Proteomes" id="UP001055013"/>
    </source>
</evidence>
<dbReference type="Proteomes" id="UP001055013">
    <property type="component" value="Unassembled WGS sequence"/>
</dbReference>
<comment type="caution">
    <text evidence="1">The sequence shown here is derived from an EMBL/GenBank/DDBJ whole genome shotgun (WGS) entry which is preliminary data.</text>
</comment>
<gene>
    <name evidence="1" type="ORF">CBA19CS22_39625</name>
</gene>
<organism evidence="1 2">
    <name type="scientific">Caballeronia novacaledonica</name>
    <dbReference type="NCBI Taxonomy" id="1544861"/>
    <lineage>
        <taxon>Bacteria</taxon>
        <taxon>Pseudomonadati</taxon>
        <taxon>Pseudomonadota</taxon>
        <taxon>Betaproteobacteria</taxon>
        <taxon>Burkholderiales</taxon>
        <taxon>Burkholderiaceae</taxon>
        <taxon>Caballeronia</taxon>
    </lineage>
</organism>
<reference evidence="1" key="1">
    <citation type="submission" date="2021-09" db="EMBL/GenBank/DDBJ databases">
        <title>Isolation and characterization of 3-chlorobenzoate degrading bacteria from soils in Shizuoka.</title>
        <authorList>
            <person name="Ifat A."/>
            <person name="Ogawa N."/>
            <person name="Kimbara K."/>
            <person name="Moriuchi R."/>
            <person name="Dohra H."/>
            <person name="Shintani M."/>
        </authorList>
    </citation>
    <scope>NUCLEOTIDE SEQUENCE</scope>
    <source>
        <strain evidence="1">19CS2-2</strain>
    </source>
</reference>
<accession>A0ACB5R6S4</accession>
<keyword evidence="2" id="KW-1185">Reference proteome</keyword>
<evidence type="ECO:0000313" key="1">
    <source>
        <dbReference type="EMBL" id="GJH22789.1"/>
    </source>
</evidence>
<protein>
    <submittedName>
        <fullName evidence="1">DUF1488 family protein</fullName>
    </submittedName>
</protein>
<dbReference type="EMBL" id="BPUR01000053">
    <property type="protein sequence ID" value="GJH22789.1"/>
    <property type="molecule type" value="Genomic_DNA"/>
</dbReference>